<proteinExistence type="predicted"/>
<sequence length="226" mass="26611">MMYSAPPAYRPPTIPWTDEWPAERTFPDPLTIELAREHLVKAFRQVPCLWTPNAGNHGYAWMVERKANWSARDGLHADRPVIPPVRPIRPPVGCSMLLRARYDQDYTTWMDYSHMMRKGIAKLLTWFGRTVFEPLHVRRHLPSHLTPRELLDYLTEIYAPEELHRRHIIKVKTMVESIYDPNQPVEEYLATLQQAKDNAILLNIAYTVTQLMYYAMTQFKNQLTHE</sequence>
<dbReference type="EMBL" id="HBIX01025837">
    <property type="protein sequence ID" value="CAE0724967.1"/>
    <property type="molecule type" value="Transcribed_RNA"/>
</dbReference>
<accession>A0A7S4ARZ1</accession>
<dbReference type="AlphaFoldDB" id="A0A7S4ARZ1"/>
<organism evidence="1">
    <name type="scientific">Pseudo-nitzschia australis</name>
    <dbReference type="NCBI Taxonomy" id="44445"/>
    <lineage>
        <taxon>Eukaryota</taxon>
        <taxon>Sar</taxon>
        <taxon>Stramenopiles</taxon>
        <taxon>Ochrophyta</taxon>
        <taxon>Bacillariophyta</taxon>
        <taxon>Bacillariophyceae</taxon>
        <taxon>Bacillariophycidae</taxon>
        <taxon>Bacillariales</taxon>
        <taxon>Bacillariaceae</taxon>
        <taxon>Pseudo-nitzschia</taxon>
    </lineage>
</organism>
<gene>
    <name evidence="1" type="ORF">PAUS00366_LOCUS17724</name>
</gene>
<evidence type="ECO:0000313" key="1">
    <source>
        <dbReference type="EMBL" id="CAE0724967.1"/>
    </source>
</evidence>
<protein>
    <submittedName>
        <fullName evidence="1">Uncharacterized protein</fullName>
    </submittedName>
</protein>
<reference evidence="1" key="1">
    <citation type="submission" date="2021-01" db="EMBL/GenBank/DDBJ databases">
        <authorList>
            <person name="Corre E."/>
            <person name="Pelletier E."/>
            <person name="Niang G."/>
            <person name="Scheremetjew M."/>
            <person name="Finn R."/>
            <person name="Kale V."/>
            <person name="Holt S."/>
            <person name="Cochrane G."/>
            <person name="Meng A."/>
            <person name="Brown T."/>
            <person name="Cohen L."/>
        </authorList>
    </citation>
    <scope>NUCLEOTIDE SEQUENCE</scope>
    <source>
        <strain evidence="1">10249 10 AB</strain>
    </source>
</reference>
<name>A0A7S4ARZ1_9STRA</name>